<dbReference type="InterPro" id="IPR001451">
    <property type="entry name" value="Hexapep"/>
</dbReference>
<evidence type="ECO:0000313" key="3">
    <source>
        <dbReference type="EMBL" id="TZF91197.1"/>
    </source>
</evidence>
<evidence type="ECO:0000256" key="1">
    <source>
        <dbReference type="ARBA" id="ARBA00007274"/>
    </source>
</evidence>
<dbReference type="Gene3D" id="2.160.10.10">
    <property type="entry name" value="Hexapeptide repeat proteins"/>
    <property type="match status" value="1"/>
</dbReference>
<organism evidence="3 4">
    <name type="scientific">Cognatilysobacter lacus</name>
    <dbReference type="NCBI Taxonomy" id="1643323"/>
    <lineage>
        <taxon>Bacteria</taxon>
        <taxon>Pseudomonadati</taxon>
        <taxon>Pseudomonadota</taxon>
        <taxon>Gammaproteobacteria</taxon>
        <taxon>Lysobacterales</taxon>
        <taxon>Lysobacteraceae</taxon>
        <taxon>Cognatilysobacter</taxon>
    </lineage>
</organism>
<dbReference type="GO" id="GO:0005829">
    <property type="term" value="C:cytosol"/>
    <property type="evidence" value="ECO:0007669"/>
    <property type="project" value="TreeGrafter"/>
</dbReference>
<keyword evidence="2 3" id="KW-0808">Transferase</keyword>
<dbReference type="OrthoDB" id="9815592at2"/>
<dbReference type="InterPro" id="IPR051159">
    <property type="entry name" value="Hexapeptide_acetyltransf"/>
</dbReference>
<sequence length="186" mass="20104">MTLDIGAARSARPYSMREYAGRIAWALATPLFRFTPKPLFGWRNFMLRCFGARIGRNVRIHPSVRVVIPWNLEVGDDASLGDDVLVYNLGPIIIGARASVSHRAHLCGGSHDHEDPRLPLLRLPIRIGDDAWICAQAFVGPDVVVGNGAVVAACAVAVRAVEDWTIVAGNPARPIKTRSVHGGPTA</sequence>
<dbReference type="GO" id="GO:0008374">
    <property type="term" value="F:O-acyltransferase activity"/>
    <property type="evidence" value="ECO:0007669"/>
    <property type="project" value="TreeGrafter"/>
</dbReference>
<evidence type="ECO:0000256" key="2">
    <source>
        <dbReference type="ARBA" id="ARBA00022679"/>
    </source>
</evidence>
<comment type="caution">
    <text evidence="3">The sequence shown here is derived from an EMBL/GenBank/DDBJ whole genome shotgun (WGS) entry which is preliminary data.</text>
</comment>
<protein>
    <submittedName>
        <fullName evidence="3">Putative colanic acid biosynthesis acetyltransferase</fullName>
    </submittedName>
</protein>
<gene>
    <name evidence="3" type="ORF">FW784_02605</name>
</gene>
<name>A0A5D8Z967_9GAMM</name>
<reference evidence="3 4" key="1">
    <citation type="submission" date="2019-08" db="EMBL/GenBank/DDBJ databases">
        <title>Draft genome sequence of Lysobacter sp. UKS-15.</title>
        <authorList>
            <person name="Im W.-T."/>
        </authorList>
    </citation>
    <scope>NUCLEOTIDE SEQUENCE [LARGE SCALE GENOMIC DNA]</scope>
    <source>
        <strain evidence="3 4">UKS-15</strain>
    </source>
</reference>
<dbReference type="InterPro" id="IPR011004">
    <property type="entry name" value="Trimer_LpxA-like_sf"/>
</dbReference>
<dbReference type="PANTHER" id="PTHR23416:SF23">
    <property type="entry name" value="ACETYLTRANSFERASE C18B11.09C-RELATED"/>
    <property type="match status" value="1"/>
</dbReference>
<dbReference type="SUPFAM" id="SSF51161">
    <property type="entry name" value="Trimeric LpxA-like enzymes"/>
    <property type="match status" value="1"/>
</dbReference>
<dbReference type="PANTHER" id="PTHR23416">
    <property type="entry name" value="SIALIC ACID SYNTHASE-RELATED"/>
    <property type="match status" value="1"/>
</dbReference>
<dbReference type="AlphaFoldDB" id="A0A5D8Z967"/>
<comment type="similarity">
    <text evidence="1">Belongs to the transferase hexapeptide repeat family.</text>
</comment>
<dbReference type="EMBL" id="VTRV01000015">
    <property type="protein sequence ID" value="TZF91197.1"/>
    <property type="molecule type" value="Genomic_DNA"/>
</dbReference>
<dbReference type="Proteomes" id="UP000323164">
    <property type="component" value="Unassembled WGS sequence"/>
</dbReference>
<dbReference type="RefSeq" id="WP_149351803.1">
    <property type="nucleotide sequence ID" value="NZ_VTRV01000015.1"/>
</dbReference>
<accession>A0A5D8Z967</accession>
<evidence type="ECO:0000313" key="4">
    <source>
        <dbReference type="Proteomes" id="UP000323164"/>
    </source>
</evidence>
<proteinExistence type="inferred from homology"/>
<keyword evidence="4" id="KW-1185">Reference proteome</keyword>
<dbReference type="Pfam" id="PF00132">
    <property type="entry name" value="Hexapep"/>
    <property type="match status" value="1"/>
</dbReference>